<accession>A0A9W5TEW9</accession>
<dbReference type="AlphaFoldDB" id="A0A9W5TEW9"/>
<reference evidence="1" key="1">
    <citation type="submission" date="2019-12" db="EMBL/GenBank/DDBJ databases">
        <title>Genome sequence of Babesia ovis.</title>
        <authorList>
            <person name="Yamagishi J."/>
            <person name="Sevinc F."/>
            <person name="Xuan X."/>
        </authorList>
    </citation>
    <scope>NUCLEOTIDE SEQUENCE</scope>
    <source>
        <strain evidence="1">Selcuk</strain>
    </source>
</reference>
<evidence type="ECO:0000313" key="2">
    <source>
        <dbReference type="Proteomes" id="UP001057455"/>
    </source>
</evidence>
<evidence type="ECO:0000313" key="1">
    <source>
        <dbReference type="EMBL" id="GFE55239.1"/>
    </source>
</evidence>
<gene>
    <name evidence="1" type="ORF">BaOVIS_026430</name>
</gene>
<keyword evidence="2" id="KW-1185">Reference proteome</keyword>
<proteinExistence type="predicted"/>
<organism evidence="1 2">
    <name type="scientific">Babesia ovis</name>
    <dbReference type="NCBI Taxonomy" id="5869"/>
    <lineage>
        <taxon>Eukaryota</taxon>
        <taxon>Sar</taxon>
        <taxon>Alveolata</taxon>
        <taxon>Apicomplexa</taxon>
        <taxon>Aconoidasida</taxon>
        <taxon>Piroplasmida</taxon>
        <taxon>Babesiidae</taxon>
        <taxon>Babesia</taxon>
    </lineage>
</organism>
<dbReference type="OrthoDB" id="366159at2759"/>
<sequence length="466" mass="53499">MTYYNRASKALERRVNVRTAEQRPLPKLGISCQRRYVAVAAEQSINVWKMPWQQSSIFDDHGNINAGKKKRDTNSGATPCSDSDAKCILKNEPKVFVHEIFKTRRLPKWNANIYVRALQNAAYIGTGTSQISQYEDILKQLVKSVAQNITSVNNYELTRVVFACSKGKFLQRGLVTSGFIKLVENEVMQRLETLYTIDLFRVLHSITSINAEGYYPVVSARGCTDRKGVPFDVNMVKCVAYRIVDRIANLGVMDIANFVCILAYNGIKDSNMISKINRAVKRRLWGVTEVNKILTPAIALGMFGSLGSQTADSAIKALRRYSVLPKYAVESVENKGNRDIIRKTNGQIFPLKLLEIILRLDYPEVYQELDPDNRLFLMNIRQLMPLLVSPGDWDYLRTWSRYNFVPYIHGPYVMKACDPVRKIILEPEIDWLNVSSWQMFYLQHYQNMRLRHLQKSGFEILNNICQ</sequence>
<dbReference type="EMBL" id="BLIY01000017">
    <property type="protein sequence ID" value="GFE55239.1"/>
    <property type="molecule type" value="Genomic_DNA"/>
</dbReference>
<dbReference type="Proteomes" id="UP001057455">
    <property type="component" value="Unassembled WGS sequence"/>
</dbReference>
<comment type="caution">
    <text evidence="1">The sequence shown here is derived from an EMBL/GenBank/DDBJ whole genome shotgun (WGS) entry which is preliminary data.</text>
</comment>
<protein>
    <submittedName>
        <fullName evidence="1">Uncharacterized protein</fullName>
    </submittedName>
</protein>
<name>A0A9W5TEW9_BABOV</name>